<accession>A0A2Z2NSN0</accession>
<dbReference type="OrthoDB" id="5800863at2"/>
<dbReference type="RefSeq" id="WP_088919359.1">
    <property type="nucleotide sequence ID" value="NZ_CP018632.1"/>
</dbReference>
<dbReference type="SMART" id="SM00507">
    <property type="entry name" value="HNHc"/>
    <property type="match status" value="1"/>
</dbReference>
<protein>
    <recommendedName>
        <fullName evidence="2">HNH nuclease domain-containing protein</fullName>
    </recommendedName>
</protein>
<feature type="domain" description="HNH nuclease" evidence="2">
    <location>
        <begin position="351"/>
        <end position="402"/>
    </location>
</feature>
<reference evidence="3 4" key="1">
    <citation type="submission" date="2016-12" db="EMBL/GenBank/DDBJ databases">
        <authorList>
            <person name="Song W.-J."/>
            <person name="Kurnit D.M."/>
        </authorList>
    </citation>
    <scope>NUCLEOTIDE SEQUENCE [LARGE SCALE GENOMIC DNA]</scope>
    <source>
        <strain evidence="3 4">IMCC3135</strain>
    </source>
</reference>
<feature type="region of interest" description="Disordered" evidence="1">
    <location>
        <begin position="295"/>
        <end position="314"/>
    </location>
</feature>
<dbReference type="InterPro" id="IPR003615">
    <property type="entry name" value="HNH_nuc"/>
</dbReference>
<feature type="region of interest" description="Disordered" evidence="1">
    <location>
        <begin position="1"/>
        <end position="21"/>
    </location>
</feature>
<dbReference type="InterPro" id="IPR003870">
    <property type="entry name" value="DUF222"/>
</dbReference>
<name>A0A2Z2NSN0_9GAMM</name>
<gene>
    <name evidence="3" type="ORF">IMCC3135_21160</name>
</gene>
<evidence type="ECO:0000259" key="2">
    <source>
        <dbReference type="SMART" id="SM00507"/>
    </source>
</evidence>
<organism evidence="3 4">
    <name type="scientific">Granulosicoccus antarcticus IMCC3135</name>
    <dbReference type="NCBI Taxonomy" id="1192854"/>
    <lineage>
        <taxon>Bacteria</taxon>
        <taxon>Pseudomonadati</taxon>
        <taxon>Pseudomonadota</taxon>
        <taxon>Gammaproteobacteria</taxon>
        <taxon>Chromatiales</taxon>
        <taxon>Granulosicoccaceae</taxon>
        <taxon>Granulosicoccus</taxon>
    </lineage>
</organism>
<evidence type="ECO:0000313" key="4">
    <source>
        <dbReference type="Proteomes" id="UP000250079"/>
    </source>
</evidence>
<dbReference type="AlphaFoldDB" id="A0A2Z2NSN0"/>
<evidence type="ECO:0000256" key="1">
    <source>
        <dbReference type="SAM" id="MobiDB-lite"/>
    </source>
</evidence>
<dbReference type="EMBL" id="CP018632">
    <property type="protein sequence ID" value="ASJ74309.1"/>
    <property type="molecule type" value="Genomic_DNA"/>
</dbReference>
<dbReference type="Proteomes" id="UP000250079">
    <property type="component" value="Chromosome"/>
</dbReference>
<sequence>MDNRSKPDVDNTDHRTPLGIGSFGQQEREQFGQSIRLAMECIDATSEPAEGKAIPLDEITVRQRLKALSQEITSNHADLLELLVRFDDLEGWKASGARYCAAWMNLEIGVGIQSGWEYLRVGRKLRTLSTLRALFRAGKLSWSKVRLISRVADADNEKCLCHAALDASVSDVKRLCAGFRWQEDDNGEAENDRALQQLASRALTWSESGNGNTRIQLTLPPETAQAFLNSVEYSLSQLDDTKEPKDDASSTISQRRADATVLMAETSLHNAGRDIVTADRYQVIVSVDASALTKGGDDSNIPSKRPSIKGSGPVARETARRIACDCSLTINKTVNGEPVDIGRKSRIWPNAMARAIRERDQHCVWPGCTQTQHLHIHHLQHWADGGATSVQNSACLCSAHHTLVHEGGYTIQRVEDNEQRLYEQFVEQQHTADIGQFDVEKELRNDHDSFKTVRKLSPDNYRFRIVDAQGQNINNCSDADSSDIRTDSTVGFDEYTRVGCGEQPAPDYYHGRIRDRHAFLHTSEAAASYSIH</sequence>
<feature type="compositionally biased region" description="Basic and acidic residues" evidence="1">
    <location>
        <begin position="1"/>
        <end position="16"/>
    </location>
</feature>
<proteinExistence type="predicted"/>
<dbReference type="Pfam" id="PF02720">
    <property type="entry name" value="DUF222"/>
    <property type="match status" value="1"/>
</dbReference>
<evidence type="ECO:0000313" key="3">
    <source>
        <dbReference type="EMBL" id="ASJ74309.1"/>
    </source>
</evidence>
<dbReference type="KEGG" id="gai:IMCC3135_21160"/>
<keyword evidence="4" id="KW-1185">Reference proteome</keyword>